<accession>A0A0R2NT44</accession>
<dbReference type="EMBL" id="AYGX02000134">
    <property type="protein sequence ID" value="KRO26426.1"/>
    <property type="molecule type" value="Genomic_DNA"/>
</dbReference>
<protein>
    <submittedName>
        <fullName evidence="2">Uncharacterized protein</fullName>
    </submittedName>
</protein>
<evidence type="ECO:0000313" key="3">
    <source>
        <dbReference type="Proteomes" id="UP000050920"/>
    </source>
</evidence>
<organism evidence="2 3">
    <name type="scientific">Lactiplantibacillus fabifermentans DSM 21115</name>
    <dbReference type="NCBI Taxonomy" id="1413187"/>
    <lineage>
        <taxon>Bacteria</taxon>
        <taxon>Bacillati</taxon>
        <taxon>Bacillota</taxon>
        <taxon>Bacilli</taxon>
        <taxon>Lactobacillales</taxon>
        <taxon>Lactobacillaceae</taxon>
        <taxon>Lactiplantibacillus</taxon>
    </lineage>
</organism>
<reference evidence="2 3" key="1">
    <citation type="journal article" date="2015" name="Genome Announc.">
        <title>Expanding the biotechnology potential of lactobacilli through comparative genomics of 213 strains and associated genera.</title>
        <authorList>
            <person name="Sun Z."/>
            <person name="Harris H.M."/>
            <person name="McCann A."/>
            <person name="Guo C."/>
            <person name="Argimon S."/>
            <person name="Zhang W."/>
            <person name="Yang X."/>
            <person name="Jeffery I.B."/>
            <person name="Cooney J.C."/>
            <person name="Kagawa T.F."/>
            <person name="Liu W."/>
            <person name="Song Y."/>
            <person name="Salvetti E."/>
            <person name="Wrobel A."/>
            <person name="Rasinkangas P."/>
            <person name="Parkhill J."/>
            <person name="Rea M.C."/>
            <person name="O'Sullivan O."/>
            <person name="Ritari J."/>
            <person name="Douillard F.P."/>
            <person name="Paul Ross R."/>
            <person name="Yang R."/>
            <person name="Briner A.E."/>
            <person name="Felis G.E."/>
            <person name="de Vos W.M."/>
            <person name="Barrangou R."/>
            <person name="Klaenhammer T.R."/>
            <person name="Caufield P.W."/>
            <person name="Cui Y."/>
            <person name="Zhang H."/>
            <person name="O'Toole P.W."/>
        </authorList>
    </citation>
    <scope>NUCLEOTIDE SEQUENCE [LARGE SCALE GENOMIC DNA]</scope>
    <source>
        <strain evidence="2 3">DSM 21115</strain>
    </source>
</reference>
<dbReference type="InterPro" id="IPR050490">
    <property type="entry name" value="Bact_solute-bd_prot1"/>
</dbReference>
<gene>
    <name evidence="2" type="ORF">DY78_GL000964</name>
</gene>
<dbReference type="Pfam" id="PF13416">
    <property type="entry name" value="SBP_bac_8"/>
    <property type="match status" value="1"/>
</dbReference>
<feature type="signal peptide" evidence="1">
    <location>
        <begin position="1"/>
        <end position="23"/>
    </location>
</feature>
<name>A0A0R2NT44_9LACO</name>
<dbReference type="RefSeq" id="WP_081754438.1">
    <property type="nucleotide sequence ID" value="NZ_AYGX02000134.1"/>
</dbReference>
<sequence length="438" mass="47792">MMKKFTKALVGMGVVMASATLLTACGNSNSSSSSNSGTTTVTIWADDPNFNVPVMKTAVKMYNAEHKSSGVKFKVQTEGDYNTKVQTVLSAGNKKNYPNIIKIEDYGAKKLISSYQDAFLTQDSVNLSNFSAYKKSVVSYKGKTYGMPFDSGVSALFYRKDIFKKYGVTAKDLDNITWDQFIKLAEKVHKGSGKSILGTGALIGEDPDMVRQLLQSAGAWYFDDSGKLDVNSTAFKESLKTVKKLKDDGLITGYSDFNARNKALYNGNNLAVIEGSWFSASIKADKKSSGKWGIATVPRLSGVKGATNSTNEGGSSWYVLNTGNTKADNAAKKFLKTMFDGNSSFYAKVLKNQAAVATYKPAMKNKEWDTTDTFYNQKVNQYFKKNMNKIPAVSYGIHSSEVENILSGNLGNYYSGKTSLNATISKIESSYKSQVGSN</sequence>
<dbReference type="Proteomes" id="UP000050920">
    <property type="component" value="Unassembled WGS sequence"/>
</dbReference>
<dbReference type="AlphaFoldDB" id="A0A0R2NT44"/>
<evidence type="ECO:0000256" key="1">
    <source>
        <dbReference type="SAM" id="SignalP"/>
    </source>
</evidence>
<proteinExistence type="predicted"/>
<dbReference type="PROSITE" id="PS51257">
    <property type="entry name" value="PROKAR_LIPOPROTEIN"/>
    <property type="match status" value="1"/>
</dbReference>
<dbReference type="PANTHER" id="PTHR43649:SF32">
    <property type="entry name" value="SUGAR BINDING SECRETED PROTEIN"/>
    <property type="match status" value="1"/>
</dbReference>
<evidence type="ECO:0000313" key="2">
    <source>
        <dbReference type="EMBL" id="KRO26426.1"/>
    </source>
</evidence>
<dbReference type="InterPro" id="IPR006059">
    <property type="entry name" value="SBP"/>
</dbReference>
<keyword evidence="3" id="KW-1185">Reference proteome</keyword>
<dbReference type="Gene3D" id="3.40.190.10">
    <property type="entry name" value="Periplasmic binding protein-like II"/>
    <property type="match status" value="1"/>
</dbReference>
<comment type="caution">
    <text evidence="2">The sequence shown here is derived from an EMBL/GenBank/DDBJ whole genome shotgun (WGS) entry which is preliminary data.</text>
</comment>
<dbReference type="SUPFAM" id="SSF53850">
    <property type="entry name" value="Periplasmic binding protein-like II"/>
    <property type="match status" value="1"/>
</dbReference>
<feature type="chain" id="PRO_5038390040" evidence="1">
    <location>
        <begin position="24"/>
        <end position="438"/>
    </location>
</feature>
<dbReference type="PANTHER" id="PTHR43649">
    <property type="entry name" value="ARABINOSE-BINDING PROTEIN-RELATED"/>
    <property type="match status" value="1"/>
</dbReference>
<keyword evidence="1" id="KW-0732">Signal</keyword>